<dbReference type="SUPFAM" id="SSF49265">
    <property type="entry name" value="Fibronectin type III"/>
    <property type="match status" value="1"/>
</dbReference>
<sequence>MNFTALVRKFCRVGAISAILMMVCLVKSHATHLRAGEITAVRENCNSLTFIITVRVYTNTKNTTVLFGGDQDVLNFGDGNTTLVPETPNTIRLDLDSDGSVATASYTIRHTYSGIGQYTISYREPNRNEGVLNMDASVNTTFYLETVVNIDPFLGCNNTPILLVPPIDHACPGVTWTHNPGAYDPDGDSLSYSMQVPYSDRNTQVINYKDPNNSKFYTDFGHANEAGTGPPTFSFDPTKFDGTIIWDAPGAIGEYNIAFHIIEWRKRNGQWYQMGYVRRDMQILVDDCKNQRPDMIVPNDTCVVAGTELKATIFGTDPDKDPVKIEAFSEIFNYPAAQSPATYAPVPGVNDFVPSDPPAETKFDWQTQCLHVKDQPYQVVFKITDKPKNGPRLVTFKTWLIKVVGPAPEWVGASLVDRRTSLQWDPYFCQNATSMQIWRKVDGSPFEPDNCQTGMPAYLGYELIDVVGIKDEAGNPVTKYTDSNKGNGLAPGAKYCYRLVAVFPLPKGGESYVSKDICVGPVPSDVPTITHVSVEKTDITAGQIRVSWKKPLEPKVQFVQPFHYDIWRAVGFARGQDSTKITPTANFADTTFLDQGVNSEENVYNYSIACYDATGAFVGNSATASSVRLDAKSQVKKIELNWSAFVPWSNQIQSVPNKHLIYRGPEGATEADLVLIDSVDVSSSGFIYLDEGQWNGTALDDNTTYCYRIMTRGGYGNPKIPQPLNNFSQIMCAQPGDTIPPCKLEPPIRSTADFKDCDDYFTKFCDRDTYANVLYWNRAKDASCRNDVRSYNIYYTNKKGGEYALLANTTDTTYTDANLRSFARCYKIAAVDRSGNEGELSEEMCIDNCPHYELPNVFTPNGDKYNELFSAYSLRGYECGEEGNCPIPIEIMLKCARFVEQVEFKVFNRWGEEVYHYDTTVGDQKGSIYIDWNGRDNSGSELSTGVYYFVAKVKFITVDPGDQVQNFKGWVHLIR</sequence>
<dbReference type="Gene3D" id="2.60.40.10">
    <property type="entry name" value="Immunoglobulins"/>
    <property type="match status" value="1"/>
</dbReference>
<reference evidence="3" key="1">
    <citation type="submission" date="2018-09" db="EMBL/GenBank/DDBJ databases">
        <title>Chryseolinea sp. KIS68-18 isolated from soil.</title>
        <authorList>
            <person name="Weon H.-Y."/>
            <person name="Kwon S.-W."/>
            <person name="Lee S.A."/>
        </authorList>
    </citation>
    <scope>NUCLEOTIDE SEQUENCE [LARGE SCALE GENOMIC DNA]</scope>
    <source>
        <strain evidence="3">KIS68-18</strain>
    </source>
</reference>
<gene>
    <name evidence="2" type="ORF">D4L85_29825</name>
</gene>
<proteinExistence type="predicted"/>
<evidence type="ECO:0000313" key="3">
    <source>
        <dbReference type="Proteomes" id="UP000266183"/>
    </source>
</evidence>
<keyword evidence="3" id="KW-1185">Reference proteome</keyword>
<organism evidence="2 3">
    <name type="scientific">Chryseolinea soli</name>
    <dbReference type="NCBI Taxonomy" id="2321403"/>
    <lineage>
        <taxon>Bacteria</taxon>
        <taxon>Pseudomonadati</taxon>
        <taxon>Bacteroidota</taxon>
        <taxon>Cytophagia</taxon>
        <taxon>Cytophagales</taxon>
        <taxon>Fulvivirgaceae</taxon>
        <taxon>Chryseolinea</taxon>
    </lineage>
</organism>
<dbReference type="RefSeq" id="WP_119757781.1">
    <property type="nucleotide sequence ID" value="NZ_CP032382.1"/>
</dbReference>
<dbReference type="KEGG" id="chk:D4L85_29825"/>
<evidence type="ECO:0000256" key="1">
    <source>
        <dbReference type="SAM" id="SignalP"/>
    </source>
</evidence>
<keyword evidence="1" id="KW-0732">Signal</keyword>
<protein>
    <submittedName>
        <fullName evidence="2">Gliding motility-associated C-terminal domain-containing protein</fullName>
    </submittedName>
</protein>
<dbReference type="Pfam" id="PF13585">
    <property type="entry name" value="CHU_C"/>
    <property type="match status" value="1"/>
</dbReference>
<dbReference type="AlphaFoldDB" id="A0A385SUI2"/>
<dbReference type="Gene3D" id="2.60.40.4070">
    <property type="match status" value="1"/>
</dbReference>
<dbReference type="InterPro" id="IPR036116">
    <property type="entry name" value="FN3_sf"/>
</dbReference>
<feature type="chain" id="PRO_5017462875" evidence="1">
    <location>
        <begin position="31"/>
        <end position="975"/>
    </location>
</feature>
<evidence type="ECO:0000313" key="2">
    <source>
        <dbReference type="EMBL" id="AYB34522.1"/>
    </source>
</evidence>
<dbReference type="EMBL" id="CP032382">
    <property type="protein sequence ID" value="AYB34522.1"/>
    <property type="molecule type" value="Genomic_DNA"/>
</dbReference>
<accession>A0A385SUI2</accession>
<feature type="signal peptide" evidence="1">
    <location>
        <begin position="1"/>
        <end position="30"/>
    </location>
</feature>
<dbReference type="Proteomes" id="UP000266183">
    <property type="component" value="Chromosome"/>
</dbReference>
<name>A0A385SUI2_9BACT</name>
<dbReference type="InterPro" id="IPR013783">
    <property type="entry name" value="Ig-like_fold"/>
</dbReference>
<dbReference type="OrthoDB" id="1123245at2"/>